<keyword evidence="1" id="KW-0472">Membrane</keyword>
<evidence type="ECO:0000256" key="1">
    <source>
        <dbReference type="SAM" id="Phobius"/>
    </source>
</evidence>
<dbReference type="EMBL" id="KZ347123">
    <property type="protein sequence ID" value="PIO68381.1"/>
    <property type="molecule type" value="Genomic_DNA"/>
</dbReference>
<dbReference type="OrthoDB" id="10033446at2759"/>
<dbReference type="InterPro" id="IPR053093">
    <property type="entry name" value="GPCR-like"/>
</dbReference>
<dbReference type="AlphaFoldDB" id="A0A2G9UDU4"/>
<sequence length="108" mass="12851">MWLLDIRACSPAASFFYAHIGFPLMDFPADLCPFLVCDTRRAQWFTIYEAIRELISRVFPFFLVAYMNARILVTYRNTKKDRMQRMSVSQKRFLFEKSEKVRSESFNG</sequence>
<evidence type="ECO:0000313" key="2">
    <source>
        <dbReference type="EMBL" id="PIO68381.1"/>
    </source>
</evidence>
<reference evidence="2 3" key="1">
    <citation type="submission" date="2015-09" db="EMBL/GenBank/DDBJ databases">
        <title>Draft genome of the parasitic nematode Teladorsagia circumcincta isolate WARC Sus (inbred).</title>
        <authorList>
            <person name="Mitreva M."/>
        </authorList>
    </citation>
    <scope>NUCLEOTIDE SEQUENCE [LARGE SCALE GENOMIC DNA]</scope>
    <source>
        <strain evidence="2 3">S</strain>
    </source>
</reference>
<gene>
    <name evidence="2" type="ORF">TELCIR_09835</name>
</gene>
<evidence type="ECO:0000313" key="3">
    <source>
        <dbReference type="Proteomes" id="UP000230423"/>
    </source>
</evidence>
<keyword evidence="1" id="KW-0812">Transmembrane</keyword>
<name>A0A2G9UDU4_TELCI</name>
<dbReference type="Proteomes" id="UP000230423">
    <property type="component" value="Unassembled WGS sequence"/>
</dbReference>
<keyword evidence="3" id="KW-1185">Reference proteome</keyword>
<keyword evidence="1" id="KW-1133">Transmembrane helix</keyword>
<organism evidence="2 3">
    <name type="scientific">Teladorsagia circumcincta</name>
    <name type="common">Brown stomach worm</name>
    <name type="synonym">Ostertagia circumcincta</name>
    <dbReference type="NCBI Taxonomy" id="45464"/>
    <lineage>
        <taxon>Eukaryota</taxon>
        <taxon>Metazoa</taxon>
        <taxon>Ecdysozoa</taxon>
        <taxon>Nematoda</taxon>
        <taxon>Chromadorea</taxon>
        <taxon>Rhabditida</taxon>
        <taxon>Rhabditina</taxon>
        <taxon>Rhabditomorpha</taxon>
        <taxon>Strongyloidea</taxon>
        <taxon>Trichostrongylidae</taxon>
        <taxon>Teladorsagia</taxon>
    </lineage>
</organism>
<feature type="transmembrane region" description="Helical" evidence="1">
    <location>
        <begin position="54"/>
        <end position="75"/>
    </location>
</feature>
<dbReference type="PANTHER" id="PTHR47760">
    <property type="entry name" value="G-PROTEIN COUPLED RECEPTOR B0563.6-LIKE PROTEIN-RELATED"/>
    <property type="match status" value="1"/>
</dbReference>
<proteinExistence type="predicted"/>
<protein>
    <submittedName>
        <fullName evidence="2">Uncharacterized protein</fullName>
    </submittedName>
</protein>
<dbReference type="PANTHER" id="PTHR47760:SF1">
    <property type="entry name" value="G-PROTEIN COUPLED RECEPTORS FAMILY 1 PROFILE DOMAIN-CONTAINING PROTEIN"/>
    <property type="match status" value="1"/>
</dbReference>
<accession>A0A2G9UDU4</accession>